<dbReference type="KEGG" id="dpp:DICPUDRAFT_59156"/>
<evidence type="ECO:0000256" key="1">
    <source>
        <dbReference type="SAM" id="SignalP"/>
    </source>
</evidence>
<evidence type="ECO:0000313" key="2">
    <source>
        <dbReference type="EMBL" id="EGC28838.1"/>
    </source>
</evidence>
<feature type="signal peptide" evidence="1">
    <location>
        <begin position="1"/>
        <end position="24"/>
    </location>
</feature>
<dbReference type="PANTHER" id="PTHR33459:SF10">
    <property type="entry name" value="DICKKOPF N-TERMINAL CYSTEINE-RICH DOMAIN-CONTAINING PROTEIN-RELATED"/>
    <property type="match status" value="1"/>
</dbReference>
<dbReference type="RefSeq" id="XP_003294638.1">
    <property type="nucleotide sequence ID" value="XM_003294590.1"/>
</dbReference>
<gene>
    <name evidence="2" type="ORF">DICPUDRAFT_59156</name>
</gene>
<dbReference type="OrthoDB" id="5912242at2759"/>
<dbReference type="VEuPathDB" id="AmoebaDB:DICPUDRAFT_59156"/>
<evidence type="ECO:0008006" key="4">
    <source>
        <dbReference type="Google" id="ProtNLM"/>
    </source>
</evidence>
<dbReference type="eggNOG" id="ENOG502RI26">
    <property type="taxonomic scope" value="Eukaryota"/>
</dbReference>
<accession>F1A4P1</accession>
<dbReference type="AlphaFoldDB" id="F1A4P1"/>
<sequence length="335" mass="36509">MKFYNITFVTLLFLLLNANIFALSQNVCESCGSLGQVCGSDVTCGDNLVCAKNGTALAESQTAYTCQKPVGNDGSCFSDDNCKVGLICQNGKCANLRFAQLGDKCKSNEECSGDESYCHNGVCDRARNVLNCKYDYDCDYGSLCESGSCRKVGLFNENCDSSSSSPTCVFGLICVQDKCRNAFTQDKDQSCSDDTYCKSGLYCDGGQCKTYTQPSAGNCTKDSNCDKYHVCSCEDGLCYQSAPLPTQTSEFTQKYMKCAVDNKCHSYVRNMMSSGSCLSKNCNSLLCDYKMATIYDGAQKCGNSIEREDICSPNSSPKLTFSILSFILLIVYILI</sequence>
<feature type="chain" id="PRO_5003262200" description="Dickkopf N-terminal cysteine-rich domain-containing protein" evidence="1">
    <location>
        <begin position="25"/>
        <end position="335"/>
    </location>
</feature>
<dbReference type="Proteomes" id="UP000001064">
    <property type="component" value="Unassembled WGS sequence"/>
</dbReference>
<dbReference type="PANTHER" id="PTHR33459">
    <property type="entry name" value="DD-GDCA PROTEIN"/>
    <property type="match status" value="1"/>
</dbReference>
<keyword evidence="1" id="KW-0732">Signal</keyword>
<keyword evidence="3" id="KW-1185">Reference proteome</keyword>
<dbReference type="InParanoid" id="F1A4P1"/>
<organism evidence="2 3">
    <name type="scientific">Dictyostelium purpureum</name>
    <name type="common">Slime mold</name>
    <dbReference type="NCBI Taxonomy" id="5786"/>
    <lineage>
        <taxon>Eukaryota</taxon>
        <taxon>Amoebozoa</taxon>
        <taxon>Evosea</taxon>
        <taxon>Eumycetozoa</taxon>
        <taxon>Dictyostelia</taxon>
        <taxon>Dictyosteliales</taxon>
        <taxon>Dictyosteliaceae</taxon>
        <taxon>Dictyostelium</taxon>
    </lineage>
</organism>
<proteinExistence type="predicted"/>
<reference evidence="3" key="1">
    <citation type="journal article" date="2011" name="Genome Biol.">
        <title>Comparative genomics of the social amoebae Dictyostelium discoideum and Dictyostelium purpureum.</title>
        <authorList>
            <consortium name="US DOE Joint Genome Institute (JGI-PGF)"/>
            <person name="Sucgang R."/>
            <person name="Kuo A."/>
            <person name="Tian X."/>
            <person name="Salerno W."/>
            <person name="Parikh A."/>
            <person name="Feasley C.L."/>
            <person name="Dalin E."/>
            <person name="Tu H."/>
            <person name="Huang E."/>
            <person name="Barry K."/>
            <person name="Lindquist E."/>
            <person name="Shapiro H."/>
            <person name="Bruce D."/>
            <person name="Schmutz J."/>
            <person name="Salamov A."/>
            <person name="Fey P."/>
            <person name="Gaudet P."/>
            <person name="Anjard C."/>
            <person name="Babu M.M."/>
            <person name="Basu S."/>
            <person name="Bushmanova Y."/>
            <person name="van der Wel H."/>
            <person name="Katoh-Kurasawa M."/>
            <person name="Dinh C."/>
            <person name="Coutinho P.M."/>
            <person name="Saito T."/>
            <person name="Elias M."/>
            <person name="Schaap P."/>
            <person name="Kay R.R."/>
            <person name="Henrissat B."/>
            <person name="Eichinger L."/>
            <person name="Rivero F."/>
            <person name="Putnam N.H."/>
            <person name="West C.M."/>
            <person name="Loomis W.F."/>
            <person name="Chisholm R.L."/>
            <person name="Shaulsky G."/>
            <person name="Strassmann J.E."/>
            <person name="Queller D.C."/>
            <person name="Kuspa A."/>
            <person name="Grigoriev I.V."/>
        </authorList>
    </citation>
    <scope>NUCLEOTIDE SEQUENCE [LARGE SCALE GENOMIC DNA]</scope>
    <source>
        <strain evidence="3">QSDP1</strain>
    </source>
</reference>
<dbReference type="EMBL" id="GL871534">
    <property type="protein sequence ID" value="EGC28838.1"/>
    <property type="molecule type" value="Genomic_DNA"/>
</dbReference>
<dbReference type="InterPro" id="IPR052326">
    <property type="entry name" value="Diff-Dev_Assoc_Protein"/>
</dbReference>
<protein>
    <recommendedName>
        <fullName evidence="4">Dickkopf N-terminal cysteine-rich domain-containing protein</fullName>
    </recommendedName>
</protein>
<evidence type="ECO:0000313" key="3">
    <source>
        <dbReference type="Proteomes" id="UP000001064"/>
    </source>
</evidence>
<name>F1A4P1_DICPU</name>
<dbReference type="OMA" id="CASELCK"/>
<dbReference type="GeneID" id="10507092"/>